<reference evidence="8 9" key="1">
    <citation type="submission" date="2019-03" db="EMBL/GenBank/DDBJ databases">
        <title>Genomic Encyclopedia of Type Strains, Phase III (KMG-III): the genomes of soil and plant-associated and newly described type strains.</title>
        <authorList>
            <person name="Whitman W."/>
        </authorList>
    </citation>
    <scope>NUCLEOTIDE SEQUENCE [LARGE SCALE GENOMIC DNA]</scope>
    <source>
        <strain evidence="8 9">CECT 7972</strain>
    </source>
</reference>
<sequence length="117" mass="13134">MVNESKEWVADSLNELSMTIILHAGNARKNVSEALIALEQEDYNQSQKLLAEAKTEVVVAHKMQTSTLQQEAEGKQIRYSILFSHAQDTLMTVQSELFIADHLVTLFKKLVSMEGAK</sequence>
<dbReference type="GO" id="GO:0009401">
    <property type="term" value="P:phosphoenolpyruvate-dependent sugar phosphotransferase system"/>
    <property type="evidence" value="ECO:0007669"/>
    <property type="project" value="UniProtKB-KW"/>
</dbReference>
<comment type="cofactor">
    <cofactor evidence="6">
        <name>Mg(2+)</name>
        <dbReference type="ChEBI" id="CHEBI:18420"/>
    </cofactor>
    <text evidence="6">Binds 1 Mg(2+) ion per trimer.</text>
</comment>
<dbReference type="PROSITE" id="PS51095">
    <property type="entry name" value="PTS_EIIA_TYPE_3"/>
    <property type="match status" value="1"/>
</dbReference>
<feature type="binding site" evidence="6">
    <location>
        <position position="88"/>
    </location>
    <ligand>
        <name>Mg(2+)</name>
        <dbReference type="ChEBI" id="CHEBI:18420"/>
        <note>ligand shared between all trimeric partners</note>
    </ligand>
</feature>
<dbReference type="OrthoDB" id="350602at2"/>
<dbReference type="RefSeq" id="WP_133619787.1">
    <property type="nucleotide sequence ID" value="NZ_JAARQJ010000012.1"/>
</dbReference>
<dbReference type="InterPro" id="IPR003188">
    <property type="entry name" value="PTS_IIA_lac/cel"/>
</dbReference>
<keyword evidence="2" id="KW-0762">Sugar transport</keyword>
<dbReference type="GO" id="GO:0046872">
    <property type="term" value="F:metal ion binding"/>
    <property type="evidence" value="ECO:0007669"/>
    <property type="project" value="UniProtKB-KW"/>
</dbReference>
<proteinExistence type="predicted"/>
<dbReference type="PANTHER" id="PTHR34382:SF7">
    <property type="entry name" value="PTS SYSTEM N,N'-DIACETYLCHITOBIOSE-SPECIFIC EIIA COMPONENT"/>
    <property type="match status" value="1"/>
</dbReference>
<dbReference type="STRING" id="1265846.PROCOU_15864"/>
<dbReference type="PANTHER" id="PTHR34382">
    <property type="entry name" value="PTS SYSTEM N,N'-DIACETYLCHITOBIOSE-SPECIFIC EIIA COMPONENT"/>
    <property type="match status" value="1"/>
</dbReference>
<comment type="caution">
    <text evidence="8">The sequence shown here is derived from an EMBL/GenBank/DDBJ whole genome shotgun (WGS) entry which is preliminary data.</text>
</comment>
<evidence type="ECO:0000313" key="9">
    <source>
        <dbReference type="Proteomes" id="UP000295558"/>
    </source>
</evidence>
<dbReference type="Proteomes" id="UP000295558">
    <property type="component" value="Unassembled WGS sequence"/>
</dbReference>
<feature type="active site" description="Tele-phosphohistidine intermediate" evidence="5">
    <location>
        <position position="85"/>
    </location>
</feature>
<evidence type="ECO:0000256" key="6">
    <source>
        <dbReference type="PIRSR" id="PIRSR000699-2"/>
    </source>
</evidence>
<dbReference type="PIRSF" id="PIRSF000699">
    <property type="entry name" value="PTS_IILac_III"/>
    <property type="match status" value="1"/>
</dbReference>
<evidence type="ECO:0000256" key="2">
    <source>
        <dbReference type="ARBA" id="ARBA00022597"/>
    </source>
</evidence>
<evidence type="ECO:0000256" key="5">
    <source>
        <dbReference type="PIRSR" id="PIRSR000699-1"/>
    </source>
</evidence>
<keyword evidence="6" id="KW-0460">Magnesium</keyword>
<keyword evidence="1" id="KW-0813">Transport</keyword>
<feature type="modified residue" description="Phosphohistidine; by HPr" evidence="7">
    <location>
        <position position="85"/>
    </location>
</feature>
<evidence type="ECO:0000313" key="8">
    <source>
        <dbReference type="EMBL" id="TDR55577.1"/>
    </source>
</evidence>
<dbReference type="SUPFAM" id="SSF46973">
    <property type="entry name" value="Enzyme IIa from lactose specific PTS, IIa-lac"/>
    <property type="match status" value="1"/>
</dbReference>
<accession>A0A4R6ZS87</accession>
<dbReference type="EMBL" id="SNZK01000001">
    <property type="protein sequence ID" value="TDR55577.1"/>
    <property type="molecule type" value="Genomic_DNA"/>
</dbReference>
<dbReference type="InterPro" id="IPR036542">
    <property type="entry name" value="PTS_IIA_lac/cel_sf"/>
</dbReference>
<evidence type="ECO:0000256" key="3">
    <source>
        <dbReference type="ARBA" id="ARBA00022679"/>
    </source>
</evidence>
<dbReference type="AlphaFoldDB" id="A0A4R6ZS87"/>
<protein>
    <submittedName>
        <fullName evidence="8">PTS system cellobiose-specific IIA component</fullName>
    </submittedName>
</protein>
<dbReference type="Pfam" id="PF02255">
    <property type="entry name" value="PTS_IIA"/>
    <property type="match status" value="1"/>
</dbReference>
<organism evidence="8 9">
    <name type="scientific">Listeria rocourtiae</name>
    <dbReference type="NCBI Taxonomy" id="647910"/>
    <lineage>
        <taxon>Bacteria</taxon>
        <taxon>Bacillati</taxon>
        <taxon>Bacillota</taxon>
        <taxon>Bacilli</taxon>
        <taxon>Bacillales</taxon>
        <taxon>Listeriaceae</taxon>
        <taxon>Listeria</taxon>
    </lineage>
</organism>
<gene>
    <name evidence="8" type="ORF">DFP96_101514</name>
</gene>
<keyword evidence="3" id="KW-0808">Transferase</keyword>
<keyword evidence="9" id="KW-1185">Reference proteome</keyword>
<dbReference type="Gene3D" id="1.20.58.80">
    <property type="entry name" value="Phosphotransferase system, lactose/cellobiose-type IIA subunit"/>
    <property type="match status" value="1"/>
</dbReference>
<keyword evidence="6" id="KW-0479">Metal-binding</keyword>
<keyword evidence="4" id="KW-0598">Phosphotransferase system</keyword>
<evidence type="ECO:0000256" key="7">
    <source>
        <dbReference type="PROSITE-ProRule" id="PRU00418"/>
    </source>
</evidence>
<evidence type="ECO:0000256" key="4">
    <source>
        <dbReference type="ARBA" id="ARBA00022683"/>
    </source>
</evidence>
<dbReference type="GO" id="GO:0016740">
    <property type="term" value="F:transferase activity"/>
    <property type="evidence" value="ECO:0007669"/>
    <property type="project" value="UniProtKB-KW"/>
</dbReference>
<evidence type="ECO:0000256" key="1">
    <source>
        <dbReference type="ARBA" id="ARBA00022448"/>
    </source>
</evidence>
<name>A0A4R6ZS87_9LIST</name>